<name>A0A9Q0G7Q1_9ROSI</name>
<dbReference type="OrthoDB" id="10249888at2759"/>
<feature type="non-terminal residue" evidence="9">
    <location>
        <position position="524"/>
    </location>
</feature>
<evidence type="ECO:0000313" key="10">
    <source>
        <dbReference type="Proteomes" id="UP001141552"/>
    </source>
</evidence>
<evidence type="ECO:0000256" key="6">
    <source>
        <dbReference type="RuleBase" id="RU366066"/>
    </source>
</evidence>
<dbReference type="Pfam" id="PF00533">
    <property type="entry name" value="BRCT"/>
    <property type="match status" value="1"/>
</dbReference>
<organism evidence="9 10">
    <name type="scientific">Turnera subulata</name>
    <dbReference type="NCBI Taxonomy" id="218843"/>
    <lineage>
        <taxon>Eukaryota</taxon>
        <taxon>Viridiplantae</taxon>
        <taxon>Streptophyta</taxon>
        <taxon>Embryophyta</taxon>
        <taxon>Tracheophyta</taxon>
        <taxon>Spermatophyta</taxon>
        <taxon>Magnoliopsida</taxon>
        <taxon>eudicotyledons</taxon>
        <taxon>Gunneridae</taxon>
        <taxon>Pentapetalae</taxon>
        <taxon>rosids</taxon>
        <taxon>fabids</taxon>
        <taxon>Malpighiales</taxon>
        <taxon>Passifloraceae</taxon>
        <taxon>Turnera</taxon>
    </lineage>
</organism>
<evidence type="ECO:0000256" key="3">
    <source>
        <dbReference type="ARBA" id="ARBA00023242"/>
    </source>
</evidence>
<evidence type="ECO:0000256" key="5">
    <source>
        <dbReference type="ARBA" id="ARBA00048336"/>
    </source>
</evidence>
<dbReference type="InterPro" id="IPR004274">
    <property type="entry name" value="FCP1_dom"/>
</dbReference>
<dbReference type="EMBL" id="JAKUCV010001758">
    <property type="protein sequence ID" value="KAJ4845148.1"/>
    <property type="molecule type" value="Genomic_DNA"/>
</dbReference>
<accession>A0A9Q0G7Q1</accession>
<dbReference type="SUPFAM" id="SSF56784">
    <property type="entry name" value="HAD-like"/>
    <property type="match status" value="2"/>
</dbReference>
<dbReference type="InterPro" id="IPR036412">
    <property type="entry name" value="HAD-like_sf"/>
</dbReference>
<dbReference type="InterPro" id="IPR001357">
    <property type="entry name" value="BRCT_dom"/>
</dbReference>
<comment type="function">
    <text evidence="6">This promotes the activity of RNA polymerase II.</text>
</comment>
<dbReference type="PANTHER" id="PTHR23081">
    <property type="entry name" value="RNA POLYMERASE II CTD PHOSPHATASE"/>
    <property type="match status" value="1"/>
</dbReference>
<comment type="catalytic activity">
    <reaction evidence="4 6">
        <text>O-phospho-L-seryl-[protein] + H2O = L-seryl-[protein] + phosphate</text>
        <dbReference type="Rhea" id="RHEA:20629"/>
        <dbReference type="Rhea" id="RHEA-COMP:9863"/>
        <dbReference type="Rhea" id="RHEA-COMP:11604"/>
        <dbReference type="ChEBI" id="CHEBI:15377"/>
        <dbReference type="ChEBI" id="CHEBI:29999"/>
        <dbReference type="ChEBI" id="CHEBI:43474"/>
        <dbReference type="ChEBI" id="CHEBI:83421"/>
        <dbReference type="EC" id="3.1.3.16"/>
    </reaction>
</comment>
<keyword evidence="3 6" id="KW-0539">Nucleus</keyword>
<comment type="catalytic activity">
    <reaction evidence="5 6">
        <text>O-phospho-L-threonyl-[protein] + H2O = L-threonyl-[protein] + phosphate</text>
        <dbReference type="Rhea" id="RHEA:47004"/>
        <dbReference type="Rhea" id="RHEA-COMP:11060"/>
        <dbReference type="Rhea" id="RHEA-COMP:11605"/>
        <dbReference type="ChEBI" id="CHEBI:15377"/>
        <dbReference type="ChEBI" id="CHEBI:30013"/>
        <dbReference type="ChEBI" id="CHEBI:43474"/>
        <dbReference type="ChEBI" id="CHEBI:61977"/>
        <dbReference type="EC" id="3.1.3.16"/>
    </reaction>
</comment>
<feature type="domain" description="FCP1 homology" evidence="8">
    <location>
        <begin position="238"/>
        <end position="407"/>
    </location>
</feature>
<gene>
    <name evidence="9" type="ORF">Tsubulata_050296</name>
</gene>
<dbReference type="InterPro" id="IPR036420">
    <property type="entry name" value="BRCT_dom_sf"/>
</dbReference>
<dbReference type="InterPro" id="IPR011947">
    <property type="entry name" value="FCP1_euk"/>
</dbReference>
<keyword evidence="2 6" id="KW-0378">Hydrolase</keyword>
<dbReference type="Gene3D" id="3.40.50.1000">
    <property type="entry name" value="HAD superfamily/HAD-like"/>
    <property type="match status" value="2"/>
</dbReference>
<dbReference type="PROSITE" id="PS50969">
    <property type="entry name" value="FCP1"/>
    <property type="match status" value="1"/>
</dbReference>
<proteinExistence type="predicted"/>
<dbReference type="CDD" id="cd07521">
    <property type="entry name" value="HAD_FCP1-like"/>
    <property type="match status" value="1"/>
</dbReference>
<dbReference type="Gene3D" id="3.40.50.10190">
    <property type="entry name" value="BRCT domain"/>
    <property type="match status" value="1"/>
</dbReference>
<protein>
    <recommendedName>
        <fullName evidence="6">RNA polymerase II C-terminal domain phosphatase-like</fullName>
        <ecNumber evidence="6">3.1.3.16</ecNumber>
    </recommendedName>
</protein>
<comment type="caution">
    <text evidence="9">The sequence shown here is derived from an EMBL/GenBank/DDBJ whole genome shotgun (WGS) entry which is preliminary data.</text>
</comment>
<keyword evidence="10" id="KW-1185">Reference proteome</keyword>
<dbReference type="InterPro" id="IPR023214">
    <property type="entry name" value="HAD_sf"/>
</dbReference>
<dbReference type="SUPFAM" id="SSF52113">
    <property type="entry name" value="BRCT domain"/>
    <property type="match status" value="1"/>
</dbReference>
<dbReference type="PANTHER" id="PTHR23081:SF36">
    <property type="entry name" value="RNA POLYMERASE II SUBUNIT A C-TERMINAL DOMAIN PHOSPHATASE"/>
    <property type="match status" value="1"/>
</dbReference>
<dbReference type="SMART" id="SM00292">
    <property type="entry name" value="BRCT"/>
    <property type="match status" value="1"/>
</dbReference>
<dbReference type="AlphaFoldDB" id="A0A9Q0G7Q1"/>
<dbReference type="PROSITE" id="PS50172">
    <property type="entry name" value="BRCT"/>
    <property type="match status" value="1"/>
</dbReference>
<reference evidence="9" key="2">
    <citation type="journal article" date="2023" name="Plants (Basel)">
        <title>Annotation of the Turnera subulata (Passifloraceae) Draft Genome Reveals the S-Locus Evolved after the Divergence of Turneroideae from Passifloroideae in a Stepwise Manner.</title>
        <authorList>
            <person name="Henning P.M."/>
            <person name="Roalson E.H."/>
            <person name="Mir W."/>
            <person name="McCubbin A.G."/>
            <person name="Shore J.S."/>
        </authorList>
    </citation>
    <scope>NUCLEOTIDE SEQUENCE</scope>
    <source>
        <strain evidence="9">F60SS</strain>
    </source>
</reference>
<dbReference type="Pfam" id="PF03031">
    <property type="entry name" value="NIF"/>
    <property type="match status" value="2"/>
</dbReference>
<dbReference type="GO" id="GO:0008420">
    <property type="term" value="F:RNA polymerase II CTD heptapeptide repeat phosphatase activity"/>
    <property type="evidence" value="ECO:0007669"/>
    <property type="project" value="UniProtKB-UniRule"/>
</dbReference>
<reference evidence="9" key="1">
    <citation type="submission" date="2022-02" db="EMBL/GenBank/DDBJ databases">
        <authorList>
            <person name="Henning P.M."/>
            <person name="McCubbin A.G."/>
            <person name="Shore J.S."/>
        </authorList>
    </citation>
    <scope>NUCLEOTIDE SEQUENCE</scope>
    <source>
        <strain evidence="9">F60SS</strain>
        <tissue evidence="9">Leaves</tissue>
    </source>
</reference>
<sequence length="524" mass="61775">VHYLWENYEGGLWRWIWIYKVEGLRLSTKEVARLRDIETRKALSNRKLILVLDLDETILPFTFYEQIGRIFEETSMLDPYCFIKLRPFVRTFLEGASGMFEMYFYTRGHQSYALEMTRHDTRIVNDLDVVLAEERAVVIFDDKPHVWPRHRRNVIRSKECGLKLDLLLVQYYYLKPLWKSLRRSIDNFFCPNLKANIGARDVRRIMKRLRVQVLKGEGLRLSLEEAERWRRAETRKVLADKKLILVLDLDHTLIHAGTADLLTPDEKLLVERDSFYRTKIRPFVREFLEEASTLFQMYVYTNARKDYANRIVKLLDPDNKYFNGRVITREASTRIGSKDLDVVLGSERVVVIVDDSPEVWPKHQANLMRITKYRYFVKAGIYLQPGHGKDEPDEGPLFGILKELKKIHREFFKNKGEPSRDVRLIMQNIRGTFLEGCKIQLRDFSPEKYAKLSSKAARLGAVCTTEYDPSITHVVTLNPEPEELQRAEQENKKFMVPEWIDASSRFWPNVSEFPYQHSLKKKTG</sequence>
<dbReference type="InterPro" id="IPR039189">
    <property type="entry name" value="Fcp1"/>
</dbReference>
<feature type="domain" description="BRCT" evidence="7">
    <location>
        <begin position="429"/>
        <end position="500"/>
    </location>
</feature>
<evidence type="ECO:0000259" key="8">
    <source>
        <dbReference type="PROSITE" id="PS50969"/>
    </source>
</evidence>
<comment type="subcellular location">
    <subcellularLocation>
        <location evidence="1 6">Nucleus</location>
    </subcellularLocation>
</comment>
<dbReference type="EC" id="3.1.3.16" evidence="6"/>
<dbReference type="NCBIfam" id="TIGR02250">
    <property type="entry name" value="FCP1_euk"/>
    <property type="match status" value="1"/>
</dbReference>
<evidence type="ECO:0000256" key="2">
    <source>
        <dbReference type="ARBA" id="ARBA00022801"/>
    </source>
</evidence>
<evidence type="ECO:0000259" key="7">
    <source>
        <dbReference type="PROSITE" id="PS50172"/>
    </source>
</evidence>
<evidence type="ECO:0000313" key="9">
    <source>
        <dbReference type="EMBL" id="KAJ4845148.1"/>
    </source>
</evidence>
<evidence type="ECO:0000256" key="1">
    <source>
        <dbReference type="ARBA" id="ARBA00004123"/>
    </source>
</evidence>
<feature type="non-terminal residue" evidence="9">
    <location>
        <position position="1"/>
    </location>
</feature>
<dbReference type="Proteomes" id="UP001141552">
    <property type="component" value="Unassembled WGS sequence"/>
</dbReference>
<evidence type="ECO:0000256" key="4">
    <source>
        <dbReference type="ARBA" id="ARBA00047761"/>
    </source>
</evidence>
<dbReference type="SMART" id="SM00577">
    <property type="entry name" value="CPDc"/>
    <property type="match status" value="2"/>
</dbReference>
<dbReference type="GO" id="GO:0005634">
    <property type="term" value="C:nucleus"/>
    <property type="evidence" value="ECO:0007669"/>
    <property type="project" value="UniProtKB-SubCell"/>
</dbReference>